<sequence>MSEDARDTARREIAFCEHVLAKGGATVLTETLAGIERPKSWEKYPAGEVFDPQTGAQWFYHSHDPSTGGGEHGHFHCFVRPDGPDGPIHHLCAVGVDPHGRLLRLFTVNHWVVDDDWLDAGPTIALLPRFDVHMPQPNYLVNRWLTAVLAAHENEIAELIRIRDRVIAAHRRDNGGDAHADRALDVTAEHRTAP</sequence>
<dbReference type="InterPro" id="IPR054242">
    <property type="entry name" value="DUF6969"/>
</dbReference>
<dbReference type="EMBL" id="QFWV02000004">
    <property type="protein sequence ID" value="RKF07254.1"/>
    <property type="molecule type" value="Genomic_DNA"/>
</dbReference>
<keyword evidence="3" id="KW-1185">Reference proteome</keyword>
<protein>
    <recommendedName>
        <fullName evidence="1">DUF6969 domain-containing protein</fullName>
    </recommendedName>
</protein>
<accession>A0A3A8AKQ4</accession>
<organism evidence="2 3">
    <name type="scientific">Oceaniradius stylonematis</name>
    <dbReference type="NCBI Taxonomy" id="2184161"/>
    <lineage>
        <taxon>Bacteria</taxon>
        <taxon>Pseudomonadati</taxon>
        <taxon>Pseudomonadota</taxon>
        <taxon>Alphaproteobacteria</taxon>
        <taxon>Hyphomicrobiales</taxon>
        <taxon>Ahrensiaceae</taxon>
        <taxon>Oceaniradius</taxon>
    </lineage>
</organism>
<feature type="domain" description="DUF6969" evidence="1">
    <location>
        <begin position="8"/>
        <end position="190"/>
    </location>
</feature>
<dbReference type="OrthoDB" id="6115415at2"/>
<gene>
    <name evidence="2" type="ORF">DEM25_005305</name>
</gene>
<dbReference type="AlphaFoldDB" id="A0A3A8AKQ4"/>
<dbReference type="Proteomes" id="UP000246132">
    <property type="component" value="Unassembled WGS sequence"/>
</dbReference>
<dbReference type="RefSeq" id="WP_109767024.1">
    <property type="nucleotide sequence ID" value="NZ_QFWV02000004.1"/>
</dbReference>
<evidence type="ECO:0000313" key="3">
    <source>
        <dbReference type="Proteomes" id="UP000246132"/>
    </source>
</evidence>
<reference evidence="2 3" key="1">
    <citation type="journal article" date="2018" name="Int. J. Syst. Bacteriol.">
        <title>Oceaniradius stylonemae gen. nov., sp. nov., isolated from a red alga, Stylonema cornu-cervi.</title>
        <authorList>
            <person name="Jeong S."/>
        </authorList>
    </citation>
    <scope>NUCLEOTIDE SEQUENCE [LARGE SCALE GENOMIC DNA]</scope>
    <source>
        <strain evidence="2 3">StC1</strain>
    </source>
</reference>
<dbReference type="Pfam" id="PF22308">
    <property type="entry name" value="DUF6969"/>
    <property type="match status" value="1"/>
</dbReference>
<proteinExistence type="predicted"/>
<evidence type="ECO:0000313" key="2">
    <source>
        <dbReference type="EMBL" id="RKF07254.1"/>
    </source>
</evidence>
<evidence type="ECO:0000259" key="1">
    <source>
        <dbReference type="Pfam" id="PF22308"/>
    </source>
</evidence>
<comment type="caution">
    <text evidence="2">The sequence shown here is derived from an EMBL/GenBank/DDBJ whole genome shotgun (WGS) entry which is preliminary data.</text>
</comment>
<name>A0A3A8AKQ4_9HYPH</name>